<dbReference type="CDD" id="cd07326">
    <property type="entry name" value="M56_BlaR1_MecR1_like"/>
    <property type="match status" value="1"/>
</dbReference>
<keyword evidence="3 6" id="KW-0378">Hydrolase</keyword>
<feature type="transmembrane region" description="Helical" evidence="7">
    <location>
        <begin position="81"/>
        <end position="104"/>
    </location>
</feature>
<accession>A0A1A9BIX3</accession>
<evidence type="ECO:0000259" key="8">
    <source>
        <dbReference type="Pfam" id="PF01435"/>
    </source>
</evidence>
<keyword evidence="7" id="KW-1133">Transmembrane helix</keyword>
<dbReference type="Gene3D" id="3.30.2010.10">
    <property type="entry name" value="Metalloproteases ('zincins'), catalytic domain"/>
    <property type="match status" value="1"/>
</dbReference>
<dbReference type="Pfam" id="PF01435">
    <property type="entry name" value="Peptidase_M48"/>
    <property type="match status" value="1"/>
</dbReference>
<comment type="similarity">
    <text evidence="6">Belongs to the peptidase M48 family.</text>
</comment>
<comment type="cofactor">
    <cofactor evidence="6">
        <name>Zn(2+)</name>
        <dbReference type="ChEBI" id="CHEBI:29105"/>
    </cofactor>
    <text evidence="6">Binds 1 zinc ion per subunit.</text>
</comment>
<keyword evidence="2" id="KW-0479">Metal-binding</keyword>
<gene>
    <name evidence="9" type="ORF">GA0070622_5944</name>
</gene>
<dbReference type="GO" id="GO:0006508">
    <property type="term" value="P:proteolysis"/>
    <property type="evidence" value="ECO:0007669"/>
    <property type="project" value="UniProtKB-KW"/>
</dbReference>
<dbReference type="GO" id="GO:0046872">
    <property type="term" value="F:metal ion binding"/>
    <property type="evidence" value="ECO:0007669"/>
    <property type="project" value="UniProtKB-KW"/>
</dbReference>
<sequence length="301" mass="31853">MAYAVHFAATILACWLTAQVLAAARWTWRAPRVAIVCWQAVGLALGLSAMGLPMAVGLAAYDRPTGGALLALADDLAHGTLPAGVGAAHLSLVGVGFGIGAVLLTTTVRSVHGAVRAQRRHRELLTLVARRDPTIPGALVLDHPSAAAYCLPGVKPRVVVSAGTVSLLDPAELAAVLTHERAHAQERHDLVLLPFTALCRALPWFRWVRDAHERVALLVEMRADDKARELHAEEPLAGALRRFAAAGHRVTPAGTLGLGDRDLDVRVQRLLVADRPPRVLGATALAVAGTLVFLPVSLFLS</sequence>
<dbReference type="Proteomes" id="UP000199558">
    <property type="component" value="Unassembled WGS sequence"/>
</dbReference>
<feature type="transmembrane region" description="Helical" evidence="7">
    <location>
        <begin position="6"/>
        <end position="28"/>
    </location>
</feature>
<keyword evidence="4 6" id="KW-0862">Zinc</keyword>
<keyword evidence="7" id="KW-0812">Transmembrane</keyword>
<reference evidence="10" key="1">
    <citation type="submission" date="2016-06" db="EMBL/GenBank/DDBJ databases">
        <authorList>
            <person name="Varghese N."/>
            <person name="Submissions Spin"/>
        </authorList>
    </citation>
    <scope>NUCLEOTIDE SEQUENCE [LARGE SCALE GENOMIC DNA]</scope>
    <source>
        <strain evidence="10">DSM 45794</strain>
    </source>
</reference>
<dbReference type="RefSeq" id="WP_091582325.1">
    <property type="nucleotide sequence ID" value="NZ_FLRH01000004.1"/>
</dbReference>
<dbReference type="PANTHER" id="PTHR34978">
    <property type="entry name" value="POSSIBLE SENSOR-TRANSDUCER PROTEIN BLAR"/>
    <property type="match status" value="1"/>
</dbReference>
<evidence type="ECO:0000256" key="6">
    <source>
        <dbReference type="RuleBase" id="RU003983"/>
    </source>
</evidence>
<dbReference type="STRING" id="946078.GA0070622_5944"/>
<organism evidence="9 10">
    <name type="scientific">Micromonospora sediminicola</name>
    <dbReference type="NCBI Taxonomy" id="946078"/>
    <lineage>
        <taxon>Bacteria</taxon>
        <taxon>Bacillati</taxon>
        <taxon>Actinomycetota</taxon>
        <taxon>Actinomycetes</taxon>
        <taxon>Micromonosporales</taxon>
        <taxon>Micromonosporaceae</taxon>
        <taxon>Micromonospora</taxon>
    </lineage>
</organism>
<feature type="domain" description="Peptidase M48" evidence="8">
    <location>
        <begin position="119"/>
        <end position="195"/>
    </location>
</feature>
<feature type="transmembrane region" description="Helical" evidence="7">
    <location>
        <begin position="279"/>
        <end position="300"/>
    </location>
</feature>
<dbReference type="InterPro" id="IPR001915">
    <property type="entry name" value="Peptidase_M48"/>
</dbReference>
<keyword evidence="7" id="KW-0472">Membrane</keyword>
<proteinExistence type="inferred from homology"/>
<evidence type="ECO:0000256" key="1">
    <source>
        <dbReference type="ARBA" id="ARBA00022670"/>
    </source>
</evidence>
<evidence type="ECO:0000313" key="10">
    <source>
        <dbReference type="Proteomes" id="UP000199558"/>
    </source>
</evidence>
<keyword evidence="1 6" id="KW-0645">Protease</keyword>
<evidence type="ECO:0000256" key="4">
    <source>
        <dbReference type="ARBA" id="ARBA00022833"/>
    </source>
</evidence>
<dbReference type="OrthoDB" id="9785340at2"/>
<evidence type="ECO:0000256" key="7">
    <source>
        <dbReference type="SAM" id="Phobius"/>
    </source>
</evidence>
<name>A0A1A9BIX3_9ACTN</name>
<keyword evidence="5 6" id="KW-0482">Metalloprotease</keyword>
<dbReference type="InterPro" id="IPR052173">
    <property type="entry name" value="Beta-lactam_resp_regulator"/>
</dbReference>
<evidence type="ECO:0000256" key="5">
    <source>
        <dbReference type="ARBA" id="ARBA00023049"/>
    </source>
</evidence>
<feature type="transmembrane region" description="Helical" evidence="7">
    <location>
        <begin position="40"/>
        <end position="61"/>
    </location>
</feature>
<dbReference type="AlphaFoldDB" id="A0A1A9BIX3"/>
<evidence type="ECO:0000256" key="2">
    <source>
        <dbReference type="ARBA" id="ARBA00022723"/>
    </source>
</evidence>
<evidence type="ECO:0000256" key="3">
    <source>
        <dbReference type="ARBA" id="ARBA00022801"/>
    </source>
</evidence>
<dbReference type="PANTHER" id="PTHR34978:SF3">
    <property type="entry name" value="SLR0241 PROTEIN"/>
    <property type="match status" value="1"/>
</dbReference>
<dbReference type="GO" id="GO:0004222">
    <property type="term" value="F:metalloendopeptidase activity"/>
    <property type="evidence" value="ECO:0007669"/>
    <property type="project" value="InterPro"/>
</dbReference>
<evidence type="ECO:0000313" key="9">
    <source>
        <dbReference type="EMBL" id="SBT68832.1"/>
    </source>
</evidence>
<dbReference type="EMBL" id="FLRH01000004">
    <property type="protein sequence ID" value="SBT68832.1"/>
    <property type="molecule type" value="Genomic_DNA"/>
</dbReference>
<protein>
    <submittedName>
        <fullName evidence="9">Zn-dependent protease with chaperone function</fullName>
    </submittedName>
</protein>
<keyword evidence="10" id="KW-1185">Reference proteome</keyword>